<dbReference type="PANTHER" id="PTHR30012:SF0">
    <property type="entry name" value="TYPE II SECRETION SYSTEM PROTEIN F-RELATED"/>
    <property type="match status" value="1"/>
</dbReference>
<evidence type="ECO:0000313" key="11">
    <source>
        <dbReference type="Proteomes" id="UP000324781"/>
    </source>
</evidence>
<dbReference type="AlphaFoldDB" id="A0A1M6HSD6"/>
<comment type="similarity">
    <text evidence="2">Belongs to the GSP F family.</text>
</comment>
<evidence type="ECO:0000256" key="2">
    <source>
        <dbReference type="ARBA" id="ARBA00005745"/>
    </source>
</evidence>
<evidence type="ECO:0000256" key="1">
    <source>
        <dbReference type="ARBA" id="ARBA00004429"/>
    </source>
</evidence>
<dbReference type="PRINTS" id="PR00812">
    <property type="entry name" value="BCTERIALGSPF"/>
</dbReference>
<gene>
    <name evidence="10" type="ORF">SAMN05444373_10355</name>
</gene>
<evidence type="ECO:0000256" key="3">
    <source>
        <dbReference type="ARBA" id="ARBA00022475"/>
    </source>
</evidence>
<evidence type="ECO:0000256" key="7">
    <source>
        <dbReference type="ARBA" id="ARBA00023136"/>
    </source>
</evidence>
<proteinExistence type="inferred from homology"/>
<dbReference type="Proteomes" id="UP000324781">
    <property type="component" value="Unassembled WGS sequence"/>
</dbReference>
<dbReference type="InterPro" id="IPR042094">
    <property type="entry name" value="T2SS_GspF_sf"/>
</dbReference>
<dbReference type="PANTHER" id="PTHR30012">
    <property type="entry name" value="GENERAL SECRETION PATHWAY PROTEIN"/>
    <property type="match status" value="1"/>
</dbReference>
<evidence type="ECO:0000256" key="4">
    <source>
        <dbReference type="ARBA" id="ARBA00022519"/>
    </source>
</evidence>
<feature type="domain" description="Type II secretion system protein GspF" evidence="9">
    <location>
        <begin position="16"/>
        <end position="137"/>
    </location>
</feature>
<sequence length="348" mass="37621">MGRKAKGFEMDLSLLCHQFALILKSGIHPVEGIPMLCEDTVNPKLKKALETIARDVEHGSSLYSAFEAANCFPAYMTAMIRVGEKTGMLEPVLEGLSKYYENQANTRKKIRSAVTYPLVLALFMLGVIALIAFRVVPLFVEILTSLGGQVPVQVDLFILLGNTLKNGFLYVLAALLLLAAGILALSRQEKLRFLLDKLKVVNPITGGIYRKIIASRFSGAMALTLKSGMTVTEGVGLVSGVLENAYVVAKTGEAAKAVSEGKPFWEAVRDTGLFPALFIRLMKSGEKTGSLDAVMDKASRTWQEEADSSLRRIIGFIEPVCVTALSLILAGVLLSVILPLINIMASIG</sequence>
<keyword evidence="4" id="KW-0997">Cell inner membrane</keyword>
<dbReference type="RefSeq" id="WP_149679053.1">
    <property type="nucleotide sequence ID" value="NZ_FQZP01000035.1"/>
</dbReference>
<keyword evidence="6 8" id="KW-1133">Transmembrane helix</keyword>
<feature type="domain" description="Type II secretion system protein GspF" evidence="9">
    <location>
        <begin position="218"/>
        <end position="339"/>
    </location>
</feature>
<protein>
    <submittedName>
        <fullName evidence="10">Type IV pilus assembly protein PilC</fullName>
    </submittedName>
</protein>
<dbReference type="FunFam" id="1.20.81.30:FF:000001">
    <property type="entry name" value="Type II secretion system protein F"/>
    <property type="match status" value="1"/>
</dbReference>
<keyword evidence="11" id="KW-1185">Reference proteome</keyword>
<evidence type="ECO:0000256" key="8">
    <source>
        <dbReference type="SAM" id="Phobius"/>
    </source>
</evidence>
<dbReference type="OrthoDB" id="1733538at2"/>
<dbReference type="Gene3D" id="1.20.81.30">
    <property type="entry name" value="Type II secretion system (T2SS), domain F"/>
    <property type="match status" value="2"/>
</dbReference>
<keyword evidence="3" id="KW-1003">Cell membrane</keyword>
<comment type="subcellular location">
    <subcellularLocation>
        <location evidence="1">Cell inner membrane</location>
        <topology evidence="1">Multi-pass membrane protein</topology>
    </subcellularLocation>
</comment>
<keyword evidence="5 8" id="KW-0812">Transmembrane</keyword>
<dbReference type="InterPro" id="IPR018076">
    <property type="entry name" value="T2SS_GspF_dom"/>
</dbReference>
<organism evidence="10 11">
    <name type="scientific">Thermoclostridium caenicola</name>
    <dbReference type="NCBI Taxonomy" id="659425"/>
    <lineage>
        <taxon>Bacteria</taxon>
        <taxon>Bacillati</taxon>
        <taxon>Bacillota</taxon>
        <taxon>Clostridia</taxon>
        <taxon>Eubacteriales</taxon>
        <taxon>Oscillospiraceae</taxon>
        <taxon>Thermoclostridium</taxon>
    </lineage>
</organism>
<accession>A0A1M6HSD6</accession>
<evidence type="ECO:0000259" key="9">
    <source>
        <dbReference type="Pfam" id="PF00482"/>
    </source>
</evidence>
<evidence type="ECO:0000256" key="6">
    <source>
        <dbReference type="ARBA" id="ARBA00022989"/>
    </source>
</evidence>
<feature type="transmembrane region" description="Helical" evidence="8">
    <location>
        <begin position="113"/>
        <end position="136"/>
    </location>
</feature>
<keyword evidence="7 8" id="KW-0472">Membrane</keyword>
<evidence type="ECO:0000313" key="10">
    <source>
        <dbReference type="EMBL" id="SHJ25085.1"/>
    </source>
</evidence>
<name>A0A1M6HSD6_9FIRM</name>
<feature type="transmembrane region" description="Helical" evidence="8">
    <location>
        <begin position="167"/>
        <end position="185"/>
    </location>
</feature>
<dbReference type="Pfam" id="PF00482">
    <property type="entry name" value="T2SSF"/>
    <property type="match status" value="2"/>
</dbReference>
<dbReference type="EMBL" id="FQZP01000035">
    <property type="protein sequence ID" value="SHJ25085.1"/>
    <property type="molecule type" value="Genomic_DNA"/>
</dbReference>
<dbReference type="GO" id="GO:0005886">
    <property type="term" value="C:plasma membrane"/>
    <property type="evidence" value="ECO:0007669"/>
    <property type="project" value="UniProtKB-SubCell"/>
</dbReference>
<feature type="transmembrane region" description="Helical" evidence="8">
    <location>
        <begin position="320"/>
        <end position="345"/>
    </location>
</feature>
<evidence type="ECO:0000256" key="5">
    <source>
        <dbReference type="ARBA" id="ARBA00022692"/>
    </source>
</evidence>
<dbReference type="InterPro" id="IPR003004">
    <property type="entry name" value="GspF/PilC"/>
</dbReference>
<reference evidence="10 11" key="1">
    <citation type="submission" date="2016-11" db="EMBL/GenBank/DDBJ databases">
        <authorList>
            <person name="Varghese N."/>
            <person name="Submissions S."/>
        </authorList>
    </citation>
    <scope>NUCLEOTIDE SEQUENCE [LARGE SCALE GENOMIC DNA]</scope>
    <source>
        <strain evidence="10 11">DSM 19027</strain>
    </source>
</reference>